<sequence length="163" mass="18112">MNTSDLVDPASTCGTTTIPASIETSYDSTNIQSLSFSQRCVESLVSPLDSRRFDTTIMASGQTFQNAVKFHDAIYLMSLARKFCYRFKRNSAKHMTVVCTVDGCPWKITGHVIGATDVAQVHTFQNHHNHSIEDVASSQLVIRSNRALLIIDNVIRSTPDYQP</sequence>
<reference evidence="2 3" key="1">
    <citation type="journal article" date="2018" name="PLoS Genet.">
        <title>Population sequencing reveals clonal diversity and ancestral inbreeding in the grapevine cultivar Chardonnay.</title>
        <authorList>
            <person name="Roach M.J."/>
            <person name="Johnson D.L."/>
            <person name="Bohlmann J."/>
            <person name="van Vuuren H.J."/>
            <person name="Jones S.J."/>
            <person name="Pretorius I.S."/>
            <person name="Schmidt S.A."/>
            <person name="Borneman A.R."/>
        </authorList>
    </citation>
    <scope>NUCLEOTIDE SEQUENCE [LARGE SCALE GENOMIC DNA]</scope>
    <source>
        <strain evidence="3">cv. Chardonnay</strain>
        <tissue evidence="2">Leaf</tissue>
    </source>
</reference>
<gene>
    <name evidence="2" type="ORF">CK203_052612</name>
</gene>
<organism evidence="2 3">
    <name type="scientific">Vitis vinifera</name>
    <name type="common">Grape</name>
    <dbReference type="NCBI Taxonomy" id="29760"/>
    <lineage>
        <taxon>Eukaryota</taxon>
        <taxon>Viridiplantae</taxon>
        <taxon>Streptophyta</taxon>
        <taxon>Embryophyta</taxon>
        <taxon>Tracheophyta</taxon>
        <taxon>Spermatophyta</taxon>
        <taxon>Magnoliopsida</taxon>
        <taxon>eudicotyledons</taxon>
        <taxon>Gunneridae</taxon>
        <taxon>Pentapetalae</taxon>
        <taxon>rosids</taxon>
        <taxon>Vitales</taxon>
        <taxon>Vitaceae</taxon>
        <taxon>Viteae</taxon>
        <taxon>Vitis</taxon>
    </lineage>
</organism>
<evidence type="ECO:0000259" key="1">
    <source>
        <dbReference type="Pfam" id="PF03108"/>
    </source>
</evidence>
<dbReference type="EMBL" id="QGNW01000725">
    <property type="protein sequence ID" value="RVW64156.1"/>
    <property type="molecule type" value="Genomic_DNA"/>
</dbReference>
<evidence type="ECO:0000313" key="3">
    <source>
        <dbReference type="Proteomes" id="UP000288805"/>
    </source>
</evidence>
<accession>A0A438FW19</accession>
<evidence type="ECO:0000313" key="2">
    <source>
        <dbReference type="EMBL" id="RVW64156.1"/>
    </source>
</evidence>
<dbReference type="AlphaFoldDB" id="A0A438FW19"/>
<feature type="domain" description="Transposase MuDR plant" evidence="1">
    <location>
        <begin position="57"/>
        <end position="118"/>
    </location>
</feature>
<protein>
    <recommendedName>
        <fullName evidence="1">Transposase MuDR plant domain-containing protein</fullName>
    </recommendedName>
</protein>
<proteinExistence type="predicted"/>
<dbReference type="InterPro" id="IPR004332">
    <property type="entry name" value="Transposase_MuDR"/>
</dbReference>
<dbReference type="Pfam" id="PF03108">
    <property type="entry name" value="DBD_Tnp_Mut"/>
    <property type="match status" value="1"/>
</dbReference>
<name>A0A438FW19_VITVI</name>
<comment type="caution">
    <text evidence="2">The sequence shown here is derived from an EMBL/GenBank/DDBJ whole genome shotgun (WGS) entry which is preliminary data.</text>
</comment>
<dbReference type="Proteomes" id="UP000288805">
    <property type="component" value="Unassembled WGS sequence"/>
</dbReference>